<evidence type="ECO:0000256" key="1">
    <source>
        <dbReference type="SAM" id="MobiDB-lite"/>
    </source>
</evidence>
<proteinExistence type="predicted"/>
<organism evidence="2">
    <name type="scientific">freshwater metagenome</name>
    <dbReference type="NCBI Taxonomy" id="449393"/>
    <lineage>
        <taxon>unclassified sequences</taxon>
        <taxon>metagenomes</taxon>
        <taxon>ecological metagenomes</taxon>
    </lineage>
</organism>
<reference evidence="2" key="1">
    <citation type="submission" date="2020-05" db="EMBL/GenBank/DDBJ databases">
        <authorList>
            <person name="Chiriac C."/>
            <person name="Salcher M."/>
            <person name="Ghai R."/>
            <person name="Kavagutti S V."/>
        </authorList>
    </citation>
    <scope>NUCLEOTIDE SEQUENCE</scope>
</reference>
<accession>A0A6J5ZC23</accession>
<evidence type="ECO:0000313" key="2">
    <source>
        <dbReference type="EMBL" id="CAB4338129.1"/>
    </source>
</evidence>
<feature type="region of interest" description="Disordered" evidence="1">
    <location>
        <begin position="155"/>
        <end position="190"/>
    </location>
</feature>
<protein>
    <submittedName>
        <fullName evidence="2">Unannotated protein</fullName>
    </submittedName>
</protein>
<name>A0A6J5ZC23_9ZZZZ</name>
<dbReference type="EMBL" id="CAESAJ010000068">
    <property type="protein sequence ID" value="CAB4338129.1"/>
    <property type="molecule type" value="Genomic_DNA"/>
</dbReference>
<gene>
    <name evidence="2" type="ORF">UFOPK3770_00730</name>
</gene>
<dbReference type="AlphaFoldDB" id="A0A6J5ZC23"/>
<sequence>MRAFLRFLTFSLTISLLVPTPSLANSTAGAGSQSVVAAVTSTRLPNSVNVKKKLSKKKAKQKYLEIVCTANASSDSWTGYDADGNFNADLLHISASNYIETTKWAAKELNKYNWPRGVKKSWVKSMVSFYKYEAWSSRRFMDVYDDSTYSSRWDDQNADPDYQRNGSSSHEATRKIRKKLGLPPAPSGCG</sequence>